<proteinExistence type="inferred from homology"/>
<dbReference type="PANTHER" id="PTHR11071">
    <property type="entry name" value="PEPTIDYL-PROLYL CIS-TRANS ISOMERASE"/>
    <property type="match status" value="1"/>
</dbReference>
<dbReference type="GO" id="GO:0006457">
    <property type="term" value="P:protein folding"/>
    <property type="evidence" value="ECO:0007669"/>
    <property type="project" value="TreeGrafter"/>
</dbReference>
<accession>A0AAD9TXR9</accession>
<dbReference type="GO" id="GO:0003755">
    <property type="term" value="F:peptidyl-prolyl cis-trans isomerase activity"/>
    <property type="evidence" value="ECO:0007669"/>
    <property type="project" value="InterPro"/>
</dbReference>
<feature type="domain" description="PPIase cyclophilin-type" evidence="2">
    <location>
        <begin position="7"/>
        <end position="67"/>
    </location>
</feature>
<name>A0AAD9TXR9_9ROSI</name>
<dbReference type="GO" id="GO:0016018">
    <property type="term" value="F:cyclosporin A binding"/>
    <property type="evidence" value="ECO:0007669"/>
    <property type="project" value="TreeGrafter"/>
</dbReference>
<dbReference type="Gene3D" id="2.40.100.10">
    <property type="entry name" value="Cyclophilin-like"/>
    <property type="match status" value="1"/>
</dbReference>
<reference evidence="3" key="1">
    <citation type="journal article" date="2023" name="Plant J.">
        <title>Genome sequences and population genomics provide insights into the demographic history, inbreeding, and mutation load of two 'living fossil' tree species of Dipteronia.</title>
        <authorList>
            <person name="Feng Y."/>
            <person name="Comes H.P."/>
            <person name="Chen J."/>
            <person name="Zhu S."/>
            <person name="Lu R."/>
            <person name="Zhang X."/>
            <person name="Li P."/>
            <person name="Qiu J."/>
            <person name="Olsen K.M."/>
            <person name="Qiu Y."/>
        </authorList>
    </citation>
    <scope>NUCLEOTIDE SEQUENCE</scope>
    <source>
        <strain evidence="3">KIB01</strain>
    </source>
</reference>
<dbReference type="InterPro" id="IPR002130">
    <property type="entry name" value="Cyclophilin-type_PPIase_dom"/>
</dbReference>
<evidence type="ECO:0000259" key="2">
    <source>
        <dbReference type="PROSITE" id="PS50072"/>
    </source>
</evidence>
<dbReference type="PROSITE" id="PS50072">
    <property type="entry name" value="CSA_PPIASE_2"/>
    <property type="match status" value="1"/>
</dbReference>
<gene>
    <name evidence="3" type="ORF">Ddye_018849</name>
</gene>
<comment type="caution">
    <text evidence="3">The sequence shown here is derived from an EMBL/GenBank/DDBJ whole genome shotgun (WGS) entry which is preliminary data.</text>
</comment>
<protein>
    <recommendedName>
        <fullName evidence="2">PPIase cyclophilin-type domain-containing protein</fullName>
    </recommendedName>
</protein>
<dbReference type="SUPFAM" id="SSF50891">
    <property type="entry name" value="Cyclophilin-like"/>
    <property type="match status" value="1"/>
</dbReference>
<sequence>MMNPRVFFDLTIDDHHAGRIVIELFADSNPIVAKKFWALCTGDKGITTVGKPLHYKGLTFHSVVPGFSTFLSNTSLSIVRWPIFARSSRMVLFAFVIRSLRHWKIDSNLSVLSGQLAQLDPTNPPKNESGLAFTVMVL</sequence>
<organism evidence="3 4">
    <name type="scientific">Dipteronia dyeriana</name>
    <dbReference type="NCBI Taxonomy" id="168575"/>
    <lineage>
        <taxon>Eukaryota</taxon>
        <taxon>Viridiplantae</taxon>
        <taxon>Streptophyta</taxon>
        <taxon>Embryophyta</taxon>
        <taxon>Tracheophyta</taxon>
        <taxon>Spermatophyta</taxon>
        <taxon>Magnoliopsida</taxon>
        <taxon>eudicotyledons</taxon>
        <taxon>Gunneridae</taxon>
        <taxon>Pentapetalae</taxon>
        <taxon>rosids</taxon>
        <taxon>malvids</taxon>
        <taxon>Sapindales</taxon>
        <taxon>Sapindaceae</taxon>
        <taxon>Hippocastanoideae</taxon>
        <taxon>Acereae</taxon>
        <taxon>Dipteronia</taxon>
    </lineage>
</organism>
<evidence type="ECO:0000313" key="4">
    <source>
        <dbReference type="Proteomes" id="UP001280121"/>
    </source>
</evidence>
<keyword evidence="4" id="KW-1185">Reference proteome</keyword>
<evidence type="ECO:0000256" key="1">
    <source>
        <dbReference type="ARBA" id="ARBA00007365"/>
    </source>
</evidence>
<dbReference type="PANTHER" id="PTHR11071:SF561">
    <property type="entry name" value="PEPTIDYL-PROLYL CIS-TRANS ISOMERASE D-RELATED"/>
    <property type="match status" value="1"/>
</dbReference>
<dbReference type="GO" id="GO:0005737">
    <property type="term" value="C:cytoplasm"/>
    <property type="evidence" value="ECO:0007669"/>
    <property type="project" value="TreeGrafter"/>
</dbReference>
<comment type="similarity">
    <text evidence="1">Belongs to the cyclophilin-type PPIase family.</text>
</comment>
<dbReference type="Pfam" id="PF00160">
    <property type="entry name" value="Pro_isomerase"/>
    <property type="match status" value="1"/>
</dbReference>
<dbReference type="InterPro" id="IPR029000">
    <property type="entry name" value="Cyclophilin-like_dom_sf"/>
</dbReference>
<dbReference type="Proteomes" id="UP001280121">
    <property type="component" value="Unassembled WGS sequence"/>
</dbReference>
<evidence type="ECO:0000313" key="3">
    <source>
        <dbReference type="EMBL" id="KAK2643654.1"/>
    </source>
</evidence>
<dbReference type="EMBL" id="JANJYI010000006">
    <property type="protein sequence ID" value="KAK2643654.1"/>
    <property type="molecule type" value="Genomic_DNA"/>
</dbReference>
<dbReference type="AlphaFoldDB" id="A0AAD9TXR9"/>